<sequence>MPDKTSHDTYWAAEPDSLKAIGFFSQKVTDFDKHIDMSGRWLTARDLYYNYYLVNETNFTYPTYGADGFKRLNINHFRHKLKALLSLVTAQRVVPEPIATNTDYKSQSQVNFCKNILKYINVEKKLDAQFQTATESALVLGAAYIAREWDAKLGDVYANDPETGLPKRKGDIVTGVYNWLNVIFDFASGSYEDCSWIILRKYVNRWDLIAKFPAHADTIKGMQISPEVKRHRLGHIIN</sequence>
<evidence type="ECO:0000313" key="1">
    <source>
        <dbReference type="EMBL" id="KKL47160.1"/>
    </source>
</evidence>
<dbReference type="EMBL" id="LAZR01033768">
    <property type="protein sequence ID" value="KKL47160.1"/>
    <property type="molecule type" value="Genomic_DNA"/>
</dbReference>
<name>A0A0F9EQI1_9ZZZZ</name>
<dbReference type="AlphaFoldDB" id="A0A0F9EQI1"/>
<reference evidence="1" key="1">
    <citation type="journal article" date="2015" name="Nature">
        <title>Complex archaea that bridge the gap between prokaryotes and eukaryotes.</title>
        <authorList>
            <person name="Spang A."/>
            <person name="Saw J.H."/>
            <person name="Jorgensen S.L."/>
            <person name="Zaremba-Niedzwiedzka K."/>
            <person name="Martijn J."/>
            <person name="Lind A.E."/>
            <person name="van Eijk R."/>
            <person name="Schleper C."/>
            <person name="Guy L."/>
            <person name="Ettema T.J."/>
        </authorList>
    </citation>
    <scope>NUCLEOTIDE SEQUENCE</scope>
</reference>
<proteinExistence type="predicted"/>
<protein>
    <submittedName>
        <fullName evidence="1">Uncharacterized protein</fullName>
    </submittedName>
</protein>
<accession>A0A0F9EQI1</accession>
<feature type="non-terminal residue" evidence="1">
    <location>
        <position position="238"/>
    </location>
</feature>
<gene>
    <name evidence="1" type="ORF">LCGC14_2338330</name>
</gene>
<comment type="caution">
    <text evidence="1">The sequence shown here is derived from an EMBL/GenBank/DDBJ whole genome shotgun (WGS) entry which is preliminary data.</text>
</comment>
<organism evidence="1">
    <name type="scientific">marine sediment metagenome</name>
    <dbReference type="NCBI Taxonomy" id="412755"/>
    <lineage>
        <taxon>unclassified sequences</taxon>
        <taxon>metagenomes</taxon>
        <taxon>ecological metagenomes</taxon>
    </lineage>
</organism>